<keyword evidence="2 6" id="KW-0645">Protease</keyword>
<dbReference type="Gene3D" id="3.30.70.80">
    <property type="entry name" value="Peptidase S8 propeptide/proteinase inhibitor I9"/>
    <property type="match status" value="1"/>
</dbReference>
<feature type="domain" description="Peptidase S8/S53" evidence="9">
    <location>
        <begin position="155"/>
        <end position="365"/>
    </location>
</feature>
<dbReference type="InterPro" id="IPR037045">
    <property type="entry name" value="S8pro/Inhibitor_I9_sf"/>
</dbReference>
<comment type="caution">
    <text evidence="11">The sequence shown here is derived from an EMBL/GenBank/DDBJ whole genome shotgun (WGS) entry which is preliminary data.</text>
</comment>
<evidence type="ECO:0000256" key="2">
    <source>
        <dbReference type="ARBA" id="ARBA00022670"/>
    </source>
</evidence>
<keyword evidence="4 6" id="KW-0378">Hydrolase</keyword>
<accession>A0A9P9BSM6</accession>
<keyword evidence="3 8" id="KW-0732">Signal</keyword>
<dbReference type="Gene3D" id="3.40.50.200">
    <property type="entry name" value="Peptidase S8/S53 domain"/>
    <property type="match status" value="1"/>
</dbReference>
<dbReference type="EMBL" id="JAGTJQ010000003">
    <property type="protein sequence ID" value="KAH7034607.1"/>
    <property type="molecule type" value="Genomic_DNA"/>
</dbReference>
<dbReference type="CDD" id="cd04077">
    <property type="entry name" value="Peptidases_S8_PCSK9_ProteinaseK_like"/>
    <property type="match status" value="1"/>
</dbReference>
<dbReference type="RefSeq" id="XP_046014700.1">
    <property type="nucleotide sequence ID" value="XM_046160128.1"/>
</dbReference>
<dbReference type="SUPFAM" id="SSF54897">
    <property type="entry name" value="Protease propeptides/inhibitors"/>
    <property type="match status" value="1"/>
</dbReference>
<dbReference type="GO" id="GO:0006508">
    <property type="term" value="P:proteolysis"/>
    <property type="evidence" value="ECO:0007669"/>
    <property type="project" value="UniProtKB-KW"/>
</dbReference>
<dbReference type="InterPro" id="IPR000209">
    <property type="entry name" value="Peptidase_S8/S53_dom"/>
</dbReference>
<dbReference type="PRINTS" id="PR00723">
    <property type="entry name" value="SUBTILISIN"/>
</dbReference>
<dbReference type="InterPro" id="IPR036852">
    <property type="entry name" value="Peptidase_S8/S53_dom_sf"/>
</dbReference>
<evidence type="ECO:0000256" key="8">
    <source>
        <dbReference type="SAM" id="SignalP"/>
    </source>
</evidence>
<sequence length="404" mass="41802">MLNFPKLALLFGALLPAALAAPTPAGKQVIPGKFIVTLKQGASAADVASHLNRVRDIHARSLSRRDTVGVEKTYAIEDFNAYAGEFDDETIAAIKEDPYVLEVEQDQIWTLFDEVEEPASKRALVTQTGATWGLGTVSHRNPGSTSYIYDNTAGQGTFAYVVDTGILTTHNQFGGRASFGYNAVGGSNADTQGHGTHVAGTIIGSTYGVSKAAQAIAVKVFAGSSSSTSIILDGFNWAVNDIISKSRQSRAVINMSLGGGFSSAFNSAVNSAYSSGVLSAIAAGNSNTNAANTSPASAANAITVGSIDSSWRRSSFSNYGSVLDIWAPGTSVLSAWIGSNSATNTISGTSMATPHVAGLILYLQALEGGNAAAITSRLRALATPNRVTDVSGSPNYILYNGNGA</sequence>
<dbReference type="GO" id="GO:0004252">
    <property type="term" value="F:serine-type endopeptidase activity"/>
    <property type="evidence" value="ECO:0007669"/>
    <property type="project" value="UniProtKB-UniRule"/>
</dbReference>
<evidence type="ECO:0000259" key="10">
    <source>
        <dbReference type="Pfam" id="PF05922"/>
    </source>
</evidence>
<dbReference type="InterPro" id="IPR015500">
    <property type="entry name" value="Peptidase_S8_subtilisin-rel"/>
</dbReference>
<evidence type="ECO:0000256" key="5">
    <source>
        <dbReference type="ARBA" id="ARBA00022825"/>
    </source>
</evidence>
<feature type="signal peptide" evidence="8">
    <location>
        <begin position="1"/>
        <end position="20"/>
    </location>
</feature>
<dbReference type="InterPro" id="IPR023827">
    <property type="entry name" value="Peptidase_S8_Asp-AS"/>
</dbReference>
<keyword evidence="12" id="KW-1185">Reference proteome</keyword>
<organism evidence="11 12">
    <name type="scientific">Microdochium trichocladiopsis</name>
    <dbReference type="NCBI Taxonomy" id="1682393"/>
    <lineage>
        <taxon>Eukaryota</taxon>
        <taxon>Fungi</taxon>
        <taxon>Dikarya</taxon>
        <taxon>Ascomycota</taxon>
        <taxon>Pezizomycotina</taxon>
        <taxon>Sordariomycetes</taxon>
        <taxon>Xylariomycetidae</taxon>
        <taxon>Xylariales</taxon>
        <taxon>Microdochiaceae</taxon>
        <taxon>Microdochium</taxon>
    </lineage>
</organism>
<comment type="similarity">
    <text evidence="1 6 7">Belongs to the peptidase S8 family.</text>
</comment>
<feature type="chain" id="PRO_5040463333" evidence="8">
    <location>
        <begin position="21"/>
        <end position="404"/>
    </location>
</feature>
<feature type="active site" description="Charge relay system" evidence="6">
    <location>
        <position position="194"/>
    </location>
</feature>
<dbReference type="InterPro" id="IPR023828">
    <property type="entry name" value="Peptidase_S8_Ser-AS"/>
</dbReference>
<evidence type="ECO:0000256" key="3">
    <source>
        <dbReference type="ARBA" id="ARBA00022729"/>
    </source>
</evidence>
<dbReference type="GO" id="GO:0005576">
    <property type="term" value="C:extracellular region"/>
    <property type="evidence" value="ECO:0007669"/>
    <property type="project" value="UniProtKB-ARBA"/>
</dbReference>
<dbReference type="PROSITE" id="PS51892">
    <property type="entry name" value="SUBTILASE"/>
    <property type="match status" value="1"/>
</dbReference>
<dbReference type="PANTHER" id="PTHR43806:SF58">
    <property type="entry name" value="ALKALINE PROTEASE 1-RELATED"/>
    <property type="match status" value="1"/>
</dbReference>
<dbReference type="Pfam" id="PF00082">
    <property type="entry name" value="Peptidase_S8"/>
    <property type="match status" value="1"/>
</dbReference>
<dbReference type="SUPFAM" id="SSF52743">
    <property type="entry name" value="Subtilisin-like"/>
    <property type="match status" value="1"/>
</dbReference>
<feature type="active site" description="Charge relay system" evidence="6">
    <location>
        <position position="163"/>
    </location>
</feature>
<proteinExistence type="inferred from homology"/>
<protein>
    <submittedName>
        <fullName evidence="11">Alkaline protease</fullName>
    </submittedName>
</protein>
<dbReference type="InterPro" id="IPR050131">
    <property type="entry name" value="Peptidase_S8_subtilisin-like"/>
</dbReference>
<dbReference type="Pfam" id="PF05922">
    <property type="entry name" value="Inhibitor_I9"/>
    <property type="match status" value="1"/>
</dbReference>
<dbReference type="PROSITE" id="PS00136">
    <property type="entry name" value="SUBTILASE_ASP"/>
    <property type="match status" value="1"/>
</dbReference>
<dbReference type="InterPro" id="IPR010259">
    <property type="entry name" value="S8pro/Inhibitor_I9"/>
</dbReference>
<feature type="domain" description="Inhibitor I9" evidence="10">
    <location>
        <begin position="33"/>
        <end position="111"/>
    </location>
</feature>
<keyword evidence="5 6" id="KW-0720">Serine protease</keyword>
<reference evidence="11" key="1">
    <citation type="journal article" date="2021" name="Nat. Commun.">
        <title>Genetic determinants of endophytism in the Arabidopsis root mycobiome.</title>
        <authorList>
            <person name="Mesny F."/>
            <person name="Miyauchi S."/>
            <person name="Thiergart T."/>
            <person name="Pickel B."/>
            <person name="Atanasova L."/>
            <person name="Karlsson M."/>
            <person name="Huettel B."/>
            <person name="Barry K.W."/>
            <person name="Haridas S."/>
            <person name="Chen C."/>
            <person name="Bauer D."/>
            <person name="Andreopoulos W."/>
            <person name="Pangilinan J."/>
            <person name="LaButti K."/>
            <person name="Riley R."/>
            <person name="Lipzen A."/>
            <person name="Clum A."/>
            <person name="Drula E."/>
            <person name="Henrissat B."/>
            <person name="Kohler A."/>
            <person name="Grigoriev I.V."/>
            <person name="Martin F.M."/>
            <person name="Hacquard S."/>
        </authorList>
    </citation>
    <scope>NUCLEOTIDE SEQUENCE</scope>
    <source>
        <strain evidence="11">MPI-CAGE-CH-0230</strain>
    </source>
</reference>
<dbReference type="FunFam" id="3.40.50.200:FF:000014">
    <property type="entry name" value="Proteinase K"/>
    <property type="match status" value="1"/>
</dbReference>
<name>A0A9P9BSM6_9PEZI</name>
<dbReference type="GeneID" id="70189674"/>
<dbReference type="AlphaFoldDB" id="A0A9P9BSM6"/>
<evidence type="ECO:0000256" key="1">
    <source>
        <dbReference type="ARBA" id="ARBA00011073"/>
    </source>
</evidence>
<evidence type="ECO:0000256" key="6">
    <source>
        <dbReference type="PROSITE-ProRule" id="PRU01240"/>
    </source>
</evidence>
<evidence type="ECO:0000313" key="12">
    <source>
        <dbReference type="Proteomes" id="UP000756346"/>
    </source>
</evidence>
<dbReference type="PROSITE" id="PS00138">
    <property type="entry name" value="SUBTILASE_SER"/>
    <property type="match status" value="1"/>
</dbReference>
<dbReference type="PANTHER" id="PTHR43806">
    <property type="entry name" value="PEPTIDASE S8"/>
    <property type="match status" value="1"/>
</dbReference>
<dbReference type="Proteomes" id="UP000756346">
    <property type="component" value="Unassembled WGS sequence"/>
</dbReference>
<gene>
    <name evidence="11" type="ORF">B0I36DRAFT_372540</name>
</gene>
<evidence type="ECO:0000313" key="11">
    <source>
        <dbReference type="EMBL" id="KAH7034607.1"/>
    </source>
</evidence>
<evidence type="ECO:0000256" key="7">
    <source>
        <dbReference type="RuleBase" id="RU003355"/>
    </source>
</evidence>
<evidence type="ECO:0000256" key="4">
    <source>
        <dbReference type="ARBA" id="ARBA00022801"/>
    </source>
</evidence>
<dbReference type="InterPro" id="IPR034193">
    <property type="entry name" value="PCSK9_ProteinaseK-like"/>
</dbReference>
<dbReference type="OrthoDB" id="206201at2759"/>
<feature type="active site" description="Charge relay system" evidence="6">
    <location>
        <position position="350"/>
    </location>
</feature>
<evidence type="ECO:0000259" key="9">
    <source>
        <dbReference type="Pfam" id="PF00082"/>
    </source>
</evidence>